<reference evidence="1 2" key="1">
    <citation type="submission" date="2013-12" db="EMBL/GenBank/DDBJ databases">
        <title>The Genome Sequence of Candida albicans P78048.</title>
        <authorList>
            <consortium name="The Broad Institute Genome Sequencing Platform"/>
            <consortium name="The Broad Institute Genome Sequencing Center for Infectious Disease"/>
            <person name="Cuomo C."/>
            <person name="Bennett R."/>
            <person name="Hirakawa M."/>
            <person name="Noverr M."/>
            <person name="Mitchell A."/>
            <person name="Young S.K."/>
            <person name="Zeng Q."/>
            <person name="Gargeya S."/>
            <person name="Fitzgerald M."/>
            <person name="Abouelleil A."/>
            <person name="Alvarado L."/>
            <person name="Berlin A.M."/>
            <person name="Chapman S.B."/>
            <person name="Dewar J."/>
            <person name="Goldberg J."/>
            <person name="Griggs A."/>
            <person name="Gujja S."/>
            <person name="Hansen M."/>
            <person name="Howarth C."/>
            <person name="Imamovic A."/>
            <person name="Larimer J."/>
            <person name="McCowan C."/>
            <person name="Murphy C."/>
            <person name="Pearson M."/>
            <person name="Priest M."/>
            <person name="Roberts A."/>
            <person name="Saif S."/>
            <person name="Shea T."/>
            <person name="Sykes S."/>
            <person name="Wortman J."/>
            <person name="Nusbaum C."/>
            <person name="Birren B."/>
        </authorList>
    </citation>
    <scope>NUCLEOTIDE SEQUENCE [LARGE SCALE GENOMIC DNA]</scope>
    <source>
        <strain evidence="1 2">P78048</strain>
    </source>
</reference>
<organism evidence="1 2">
    <name type="scientific">Candida albicans P78048</name>
    <dbReference type="NCBI Taxonomy" id="1094989"/>
    <lineage>
        <taxon>Eukaryota</taxon>
        <taxon>Fungi</taxon>
        <taxon>Dikarya</taxon>
        <taxon>Ascomycota</taxon>
        <taxon>Saccharomycotina</taxon>
        <taxon>Pichiomycetes</taxon>
        <taxon>Debaryomycetaceae</taxon>
        <taxon>Candida/Lodderomyces clade</taxon>
        <taxon>Candida</taxon>
    </lineage>
</organism>
<evidence type="ECO:0000313" key="1">
    <source>
        <dbReference type="EMBL" id="KGR07845.1"/>
    </source>
</evidence>
<evidence type="ECO:0000313" key="2">
    <source>
        <dbReference type="Proteomes" id="UP000030161"/>
    </source>
</evidence>
<comment type="caution">
    <text evidence="1">The sequence shown here is derived from an EMBL/GenBank/DDBJ whole genome shotgun (WGS) entry which is preliminary data.</text>
</comment>
<dbReference type="EMBL" id="AJIX01000031">
    <property type="protein sequence ID" value="KGR07845.1"/>
    <property type="molecule type" value="Genomic_DNA"/>
</dbReference>
<gene>
    <name evidence="1" type="ORF">MG3_04400</name>
</gene>
<feature type="non-terminal residue" evidence="1">
    <location>
        <position position="1"/>
    </location>
</feature>
<protein>
    <submittedName>
        <fullName evidence="1">Uncharacterized protein</fullName>
    </submittedName>
</protein>
<dbReference type="AlphaFoldDB" id="A0AB34PNN0"/>
<sequence>CSHCKLKKYFTNYREIQFFTIISFDATIDIILRKYLEFFKVIKPVQNKNNYAYTNDESVISIPYLLGDHIRSLILVGDMYLDCVLNTACYRNFNVNLYMV</sequence>
<proteinExistence type="predicted"/>
<dbReference type="Proteomes" id="UP000030161">
    <property type="component" value="Unassembled WGS sequence"/>
</dbReference>
<accession>A0AB34PNN0</accession>
<name>A0AB34PNN0_CANAX</name>